<protein>
    <recommendedName>
        <fullName evidence="3">Putative 2-succinyl-6-hydroxy-2,4-cyclohexadiene-1-carboxylate synthase</fullName>
        <shortName evidence="3">SHCHC synthase</shortName>
        <ecNumber evidence="3">4.2.99.20</ecNumber>
    </recommendedName>
</protein>
<feature type="domain" description="AB hydrolase-1" evidence="4">
    <location>
        <begin position="15"/>
        <end position="247"/>
    </location>
</feature>
<dbReference type="InterPro" id="IPR022485">
    <property type="entry name" value="SHCHC_synthase_MenH"/>
</dbReference>
<dbReference type="Proteomes" id="UP000811844">
    <property type="component" value="Unassembled WGS sequence"/>
</dbReference>
<proteinExistence type="inferred from homology"/>
<evidence type="ECO:0000313" key="6">
    <source>
        <dbReference type="Proteomes" id="UP000811844"/>
    </source>
</evidence>
<evidence type="ECO:0000259" key="4">
    <source>
        <dbReference type="Pfam" id="PF12697"/>
    </source>
</evidence>
<name>A0ABS5I3Z1_9GAMM</name>
<evidence type="ECO:0000256" key="2">
    <source>
        <dbReference type="ARBA" id="ARBA00023239"/>
    </source>
</evidence>
<dbReference type="PANTHER" id="PTHR42916">
    <property type="entry name" value="2-SUCCINYL-5-ENOLPYRUVYL-6-HYDROXY-3-CYCLOHEXENE-1-CARBOXYLATE SYNTHASE"/>
    <property type="match status" value="1"/>
</dbReference>
<keyword evidence="1 3" id="KW-0474">Menaquinone biosynthesis</keyword>
<dbReference type="PANTHER" id="PTHR42916:SF1">
    <property type="entry name" value="PROTEIN PHYLLO, CHLOROPLASTIC"/>
    <property type="match status" value="1"/>
</dbReference>
<comment type="subunit">
    <text evidence="3">Monomer.</text>
</comment>
<dbReference type="InterPro" id="IPR029058">
    <property type="entry name" value="AB_hydrolase_fold"/>
</dbReference>
<dbReference type="HAMAP" id="MF_01660">
    <property type="entry name" value="MenH"/>
    <property type="match status" value="1"/>
</dbReference>
<keyword evidence="2 3" id="KW-0456">Lyase</keyword>
<comment type="catalytic activity">
    <reaction evidence="3">
        <text>5-enolpyruvoyl-6-hydroxy-2-succinyl-cyclohex-3-ene-1-carboxylate = (1R,6R)-6-hydroxy-2-succinyl-cyclohexa-2,4-diene-1-carboxylate + pyruvate</text>
        <dbReference type="Rhea" id="RHEA:25597"/>
        <dbReference type="ChEBI" id="CHEBI:15361"/>
        <dbReference type="ChEBI" id="CHEBI:58689"/>
        <dbReference type="ChEBI" id="CHEBI:58818"/>
        <dbReference type="EC" id="4.2.99.20"/>
    </reaction>
</comment>
<evidence type="ECO:0000256" key="1">
    <source>
        <dbReference type="ARBA" id="ARBA00022428"/>
    </source>
</evidence>
<dbReference type="EC" id="4.2.99.20" evidence="3"/>
<evidence type="ECO:0000256" key="3">
    <source>
        <dbReference type="HAMAP-Rule" id="MF_01660"/>
    </source>
</evidence>
<dbReference type="Pfam" id="PF12697">
    <property type="entry name" value="Abhydrolase_6"/>
    <property type="match status" value="1"/>
</dbReference>
<dbReference type="Gene3D" id="3.40.50.1820">
    <property type="entry name" value="alpha/beta hydrolase"/>
    <property type="match status" value="1"/>
</dbReference>
<dbReference type="PRINTS" id="PR00111">
    <property type="entry name" value="ABHYDROLASE"/>
</dbReference>
<organism evidence="5 6">
    <name type="scientific">Shewanella intestini</name>
    <dbReference type="NCBI Taxonomy" id="2017544"/>
    <lineage>
        <taxon>Bacteria</taxon>
        <taxon>Pseudomonadati</taxon>
        <taxon>Pseudomonadota</taxon>
        <taxon>Gammaproteobacteria</taxon>
        <taxon>Alteromonadales</taxon>
        <taxon>Shewanellaceae</taxon>
        <taxon>Shewanella</taxon>
    </lineage>
</organism>
<dbReference type="InterPro" id="IPR000073">
    <property type="entry name" value="AB_hydrolase_1"/>
</dbReference>
<dbReference type="RefSeq" id="WP_153664997.1">
    <property type="nucleotide sequence ID" value="NZ_JAAIKR010000012.1"/>
</dbReference>
<gene>
    <name evidence="3 5" type="primary">menH</name>
    <name evidence="5" type="ORF">G3R48_12205</name>
</gene>
<comment type="similarity">
    <text evidence="3">Belongs to the AB hydrolase superfamily. MenH family.</text>
</comment>
<evidence type="ECO:0000313" key="5">
    <source>
        <dbReference type="EMBL" id="MBR9728739.1"/>
    </source>
</evidence>
<dbReference type="NCBIfam" id="TIGR03695">
    <property type="entry name" value="menH_SHCHC"/>
    <property type="match status" value="1"/>
</dbReference>
<comment type="function">
    <text evidence="3">Catalyzes a proton abstraction reaction that results in 2,5-elimination of pyruvate from 2-succinyl-5-enolpyruvyl-6-hydroxy-3-cyclohexene-1-carboxylate (SEPHCHC) and the formation of 2-succinyl-6-hydroxy-2,4-cyclohexadiene-1-carboxylate (SHCHC).</text>
</comment>
<reference evidence="5 6" key="1">
    <citation type="submission" date="2020-02" db="EMBL/GenBank/DDBJ databases">
        <title>Shewanella WXL01 sp. nov., a marine bacterium isolated from green algae in Luhuitou Fringing Reef (Northern South China Sea).</title>
        <authorList>
            <person name="Wang X."/>
        </authorList>
    </citation>
    <scope>NUCLEOTIDE SEQUENCE [LARGE SCALE GENOMIC DNA]</scope>
    <source>
        <strain evidence="5 6">MCCC 1A01895</strain>
    </source>
</reference>
<comment type="caution">
    <text evidence="5">The sequence shown here is derived from an EMBL/GenBank/DDBJ whole genome shotgun (WGS) entry which is preliminary data.</text>
</comment>
<dbReference type="EMBL" id="JAAIKR010000012">
    <property type="protein sequence ID" value="MBR9728739.1"/>
    <property type="molecule type" value="Genomic_DNA"/>
</dbReference>
<dbReference type="SUPFAM" id="SSF53474">
    <property type="entry name" value="alpha/beta-Hydrolases"/>
    <property type="match status" value="1"/>
</dbReference>
<keyword evidence="6" id="KW-1185">Reference proteome</keyword>
<comment type="pathway">
    <text evidence="3">Quinol/quinone metabolism; menaquinone biosynthesis.</text>
</comment>
<sequence length="260" mass="28834">MIKVSRFGQPERPNLVLIHGFMGAKEDWLACMPILSLHFHCICIDLPGHGESTLSLPTPGFDALVSAIMTTLQHLNCHQFHLLGYSLGGRVALHIAKQHPQSLLSLTLESAHPGLSDIKAKAARLHADQQWADKLQHLPLKQFLSLWYQQAVFSDLTAEQTLALIEQRSQNQPDALLNCYLATSLGHQQDCRNAVAAIAPHCHIIVGEQDAKFLALAQQWQQQQPINVLVIKQAGHNIHSHHHHAFCQQLLAVISPEPIG</sequence>
<comment type="pathway">
    <text evidence="3">Quinol/quinone metabolism; 1,4-dihydroxy-2-naphthoate biosynthesis; 1,4-dihydroxy-2-naphthoate from chorismate: step 3/7.</text>
</comment>
<accession>A0ABS5I3Z1</accession>
<dbReference type="GO" id="GO:0070205">
    <property type="term" value="F:2-succinyl-6-hydroxy-2,4-cyclohexadiene-1-carboxylate synthase activity"/>
    <property type="evidence" value="ECO:0007669"/>
    <property type="project" value="UniProtKB-EC"/>
</dbReference>